<keyword evidence="1" id="KW-0645">Protease</keyword>
<keyword evidence="1" id="KW-0064">Aspartyl protease</keyword>
<dbReference type="InterPro" id="IPR043502">
    <property type="entry name" value="DNA/RNA_pol_sf"/>
</dbReference>
<evidence type="ECO:0000259" key="5">
    <source>
        <dbReference type="Pfam" id="PF25597"/>
    </source>
</evidence>
<dbReference type="InterPro" id="IPR057670">
    <property type="entry name" value="SH3_retrovirus"/>
</dbReference>
<dbReference type="AlphaFoldDB" id="A0A803NB30"/>
<dbReference type="PANTHER" id="PTHR11439:SF482">
    <property type="entry name" value="GAG-PRE-INTEGRASE DOMAIN-CONTAINING PROTEIN"/>
    <property type="match status" value="1"/>
</dbReference>
<feature type="compositionally biased region" description="Low complexity" evidence="2">
    <location>
        <begin position="552"/>
        <end position="563"/>
    </location>
</feature>
<dbReference type="InterPro" id="IPR054722">
    <property type="entry name" value="PolX-like_BBD"/>
</dbReference>
<dbReference type="EnsemblPlants" id="AUR62043229-RA">
    <property type="protein sequence ID" value="AUR62043229-RA:cds"/>
    <property type="gene ID" value="AUR62043229"/>
</dbReference>
<protein>
    <recommendedName>
        <fullName evidence="8">Reverse transcriptase Ty1/copia-type domain-containing protein</fullName>
    </recommendedName>
</protein>
<dbReference type="Gramene" id="AUR62043229-RA">
    <property type="protein sequence ID" value="AUR62043229-RA:cds"/>
    <property type="gene ID" value="AUR62043229"/>
</dbReference>
<feature type="domain" description="Retrovirus-related Pol polyprotein from transposon TNT 1-94-like beta-barrel" evidence="4">
    <location>
        <begin position="269"/>
        <end position="336"/>
    </location>
</feature>
<dbReference type="Pfam" id="PF25597">
    <property type="entry name" value="SH3_retrovirus"/>
    <property type="match status" value="1"/>
</dbReference>
<feature type="region of interest" description="Disordered" evidence="2">
    <location>
        <begin position="528"/>
        <end position="603"/>
    </location>
</feature>
<reference evidence="6" key="2">
    <citation type="submission" date="2021-03" db="UniProtKB">
        <authorList>
            <consortium name="EnsemblPlants"/>
        </authorList>
    </citation>
    <scope>IDENTIFICATION</scope>
</reference>
<evidence type="ECO:0000256" key="1">
    <source>
        <dbReference type="ARBA" id="ARBA00022750"/>
    </source>
</evidence>
<evidence type="ECO:0000259" key="4">
    <source>
        <dbReference type="Pfam" id="PF22936"/>
    </source>
</evidence>
<feature type="domain" description="Retroviral polymerase SH3-like" evidence="5">
    <location>
        <begin position="429"/>
        <end position="488"/>
    </location>
</feature>
<evidence type="ECO:0000313" key="7">
    <source>
        <dbReference type="Proteomes" id="UP000596660"/>
    </source>
</evidence>
<keyword evidence="1" id="KW-0378">Hydrolase</keyword>
<dbReference type="Pfam" id="PF22936">
    <property type="entry name" value="Pol_BBD"/>
    <property type="match status" value="1"/>
</dbReference>
<dbReference type="SUPFAM" id="SSF56672">
    <property type="entry name" value="DNA/RNA polymerases"/>
    <property type="match status" value="1"/>
</dbReference>
<dbReference type="InterPro" id="IPR013103">
    <property type="entry name" value="RVT_2"/>
</dbReference>
<proteinExistence type="predicted"/>
<feature type="compositionally biased region" description="Polar residues" evidence="2">
    <location>
        <begin position="150"/>
        <end position="167"/>
    </location>
</feature>
<evidence type="ECO:0000259" key="3">
    <source>
        <dbReference type="Pfam" id="PF07727"/>
    </source>
</evidence>
<dbReference type="Proteomes" id="UP000596660">
    <property type="component" value="Unplaced"/>
</dbReference>
<evidence type="ECO:0000313" key="6">
    <source>
        <dbReference type="EnsemblPlants" id="AUR62043229-RA:cds"/>
    </source>
</evidence>
<feature type="region of interest" description="Disordered" evidence="2">
    <location>
        <begin position="65"/>
        <end position="88"/>
    </location>
</feature>
<evidence type="ECO:0000256" key="2">
    <source>
        <dbReference type="SAM" id="MobiDB-lite"/>
    </source>
</evidence>
<feature type="compositionally biased region" description="Basic and acidic residues" evidence="2">
    <location>
        <begin position="594"/>
        <end position="603"/>
    </location>
</feature>
<dbReference type="PANTHER" id="PTHR11439">
    <property type="entry name" value="GAG-POL-RELATED RETROTRANSPOSON"/>
    <property type="match status" value="1"/>
</dbReference>
<feature type="domain" description="Reverse transcriptase Ty1/copia-type" evidence="3">
    <location>
        <begin position="651"/>
        <end position="752"/>
    </location>
</feature>
<evidence type="ECO:0008006" key="8">
    <source>
        <dbReference type="Google" id="ProtNLM"/>
    </source>
</evidence>
<dbReference type="GO" id="GO:0004190">
    <property type="term" value="F:aspartic-type endopeptidase activity"/>
    <property type="evidence" value="ECO:0007669"/>
    <property type="project" value="UniProtKB-KW"/>
</dbReference>
<feature type="compositionally biased region" description="Basic and acidic residues" evidence="2">
    <location>
        <begin position="170"/>
        <end position="205"/>
    </location>
</feature>
<feature type="compositionally biased region" description="Polar residues" evidence="2">
    <location>
        <begin position="65"/>
        <end position="75"/>
    </location>
</feature>
<feature type="region of interest" description="Disordered" evidence="2">
    <location>
        <begin position="150"/>
        <end position="205"/>
    </location>
</feature>
<dbReference type="Pfam" id="PF07727">
    <property type="entry name" value="RVT_2"/>
    <property type="match status" value="1"/>
</dbReference>
<organism evidence="6 7">
    <name type="scientific">Chenopodium quinoa</name>
    <name type="common">Quinoa</name>
    <dbReference type="NCBI Taxonomy" id="63459"/>
    <lineage>
        <taxon>Eukaryota</taxon>
        <taxon>Viridiplantae</taxon>
        <taxon>Streptophyta</taxon>
        <taxon>Embryophyta</taxon>
        <taxon>Tracheophyta</taxon>
        <taxon>Spermatophyta</taxon>
        <taxon>Magnoliopsida</taxon>
        <taxon>eudicotyledons</taxon>
        <taxon>Gunneridae</taxon>
        <taxon>Pentapetalae</taxon>
        <taxon>Caryophyllales</taxon>
        <taxon>Chenopodiaceae</taxon>
        <taxon>Chenopodioideae</taxon>
        <taxon>Atripliceae</taxon>
        <taxon>Chenopodium</taxon>
    </lineage>
</organism>
<reference evidence="6" key="1">
    <citation type="journal article" date="2017" name="Nature">
        <title>The genome of Chenopodium quinoa.</title>
        <authorList>
            <person name="Jarvis D.E."/>
            <person name="Ho Y.S."/>
            <person name="Lightfoot D.J."/>
            <person name="Schmoeckel S.M."/>
            <person name="Li B."/>
            <person name="Borm T.J.A."/>
            <person name="Ohyanagi H."/>
            <person name="Mineta K."/>
            <person name="Michell C.T."/>
            <person name="Saber N."/>
            <person name="Kharbatia N.M."/>
            <person name="Rupper R.R."/>
            <person name="Sharp A.R."/>
            <person name="Dally N."/>
            <person name="Boughton B.A."/>
            <person name="Woo Y.H."/>
            <person name="Gao G."/>
            <person name="Schijlen E.G.W.M."/>
            <person name="Guo X."/>
            <person name="Momin A.A."/>
            <person name="Negrao S."/>
            <person name="Al-Babili S."/>
            <person name="Gehring C."/>
            <person name="Roessner U."/>
            <person name="Jung C."/>
            <person name="Murphy K."/>
            <person name="Arold S.T."/>
            <person name="Gojobori T."/>
            <person name="van der Linden C.G."/>
            <person name="van Loo E.N."/>
            <person name="Jellen E.N."/>
            <person name="Maughan P.J."/>
            <person name="Tester M."/>
        </authorList>
    </citation>
    <scope>NUCLEOTIDE SEQUENCE [LARGE SCALE GENOMIC DNA]</scope>
    <source>
        <strain evidence="6">cv. PI 614886</strain>
    </source>
</reference>
<accession>A0A803NB30</accession>
<sequence length="842" mass="94983">MQCLEDITLFNSFIQRQRLYQFLAGVNDSLDKEKRDLLNHDPLPSIDAAYAFIRREIARRGIMTDVSSSRQNPSEIGSGLVANRRSESSFRREDTTHLKCTHCGGTKHTKKGCFEIIGYPEWWEEYTKKKATTKAGAGGKASVAVYSNPESTGSGNISDNISGNTGISGMREEENVTDKNGGKESREQSMESEIQKIESEDERRKEDEILLHMSARRSEEREENLAHKTHSLNLPLTGPICLEAQTENLQPNDLSPKPLGFVSNKIIPWIFDCGATDTMTSDPSDIKATQTSHRNQIQTANGEYIPVTKTGIIDVTLDIHLNNCLLIPSLTHKLLSDALTGRIIGRGTERGGLYYVDEEAQQGNALLAHGSPESQLWMWHRRLEAIATSTYLTNRLPSKPLDYQTPLDTLSSHVTIPLVHSLPPRVFGCVVYVHLPKRARNKLEPRAIKCVFIGYGVYQKGYRCYDPIQKRVYTTLDCEFFEQTYYYTQLGPQGENLSGDLSWLTYPKMVDPDPTTQVGNTTDATPEAVVPLPLQSPPDPPNEHPSDDIPSSEEVPSESSPVSYNIPEINPVSNESEQNRYELPPRSTRGVPPRRYDPEYEDQRSRYPIERISTENLSSTDIAFNASLYSADIPKNVEEAVKNEKWKQAMEEEQINSNHTLFLKKEKEKITCLIIYVDDMIITGNDEEEIADLKGKLFQEFEMKDLGNLKYFLGIEVLRSKQGIFIHQRKYILDLLAETGMLGCKPAETPIVANHGLQILEGAKLTNKEQYQKIVGKLIYLAHTRPDIAYAVGVVSRFMHLPQVQHMTAVMRILRYLKGTSSTGIYFDKNDHLDLIAYTDAD</sequence>
<keyword evidence="7" id="KW-1185">Reference proteome</keyword>
<name>A0A803NB30_CHEQI</name>